<evidence type="ECO:0000259" key="1">
    <source>
        <dbReference type="PROSITE" id="PS51819"/>
    </source>
</evidence>
<dbReference type="PROSITE" id="PS51819">
    <property type="entry name" value="VOC"/>
    <property type="match status" value="1"/>
</dbReference>
<dbReference type="Proteomes" id="UP001055156">
    <property type="component" value="Unassembled WGS sequence"/>
</dbReference>
<dbReference type="Gene3D" id="3.30.720.120">
    <property type="match status" value="1"/>
</dbReference>
<comment type="caution">
    <text evidence="2">The sequence shown here is derived from an EMBL/GenBank/DDBJ whole genome shotgun (WGS) entry which is preliminary data.</text>
</comment>
<dbReference type="InterPro" id="IPR037523">
    <property type="entry name" value="VOC_core"/>
</dbReference>
<dbReference type="EMBL" id="BPQV01000008">
    <property type="protein sequence ID" value="GJE28082.1"/>
    <property type="molecule type" value="Genomic_DNA"/>
</dbReference>
<dbReference type="SUPFAM" id="SSF54593">
    <property type="entry name" value="Glyoxalase/Bleomycin resistance protein/Dihydroxybiphenyl dioxygenase"/>
    <property type="match status" value="1"/>
</dbReference>
<dbReference type="RefSeq" id="WP_238311873.1">
    <property type="nucleotide sequence ID" value="NZ_BPQV01000008.1"/>
</dbReference>
<dbReference type="Gene3D" id="3.30.720.110">
    <property type="match status" value="1"/>
</dbReference>
<reference evidence="2" key="2">
    <citation type="submission" date="2021-08" db="EMBL/GenBank/DDBJ databases">
        <authorList>
            <person name="Tani A."/>
            <person name="Ola A."/>
            <person name="Ogura Y."/>
            <person name="Katsura K."/>
            <person name="Hayashi T."/>
        </authorList>
    </citation>
    <scope>NUCLEOTIDE SEQUENCE</scope>
    <source>
        <strain evidence="2">NBRC 15689</strain>
    </source>
</reference>
<dbReference type="InterPro" id="IPR004360">
    <property type="entry name" value="Glyas_Fos-R_dOase_dom"/>
</dbReference>
<organism evidence="2 3">
    <name type="scientific">Methylobacterium organophilum</name>
    <dbReference type="NCBI Taxonomy" id="410"/>
    <lineage>
        <taxon>Bacteria</taxon>
        <taxon>Pseudomonadati</taxon>
        <taxon>Pseudomonadota</taxon>
        <taxon>Alphaproteobacteria</taxon>
        <taxon>Hyphomicrobiales</taxon>
        <taxon>Methylobacteriaceae</taxon>
        <taxon>Methylobacterium</taxon>
    </lineage>
</organism>
<protein>
    <recommendedName>
        <fullName evidence="1">VOC domain-containing protein</fullName>
    </recommendedName>
</protein>
<proteinExistence type="predicted"/>
<dbReference type="InterPro" id="IPR029068">
    <property type="entry name" value="Glyas_Bleomycin-R_OHBP_Dase"/>
</dbReference>
<sequence length="131" mass="14096">MPRAEIIPYLFYRDVPTALDWLARAFGFIEESRHPTPSGGLHAEMRLEGCRIMMGQAAGQGTGAERIGPPAPGGRATQGVFVYLPDLTAHFAAAKAAGAEIPAEPADHGYGLTYTAYDLDGHPWYFTQMSG</sequence>
<evidence type="ECO:0000313" key="2">
    <source>
        <dbReference type="EMBL" id="GJE28082.1"/>
    </source>
</evidence>
<feature type="domain" description="VOC" evidence="1">
    <location>
        <begin position="3"/>
        <end position="129"/>
    </location>
</feature>
<dbReference type="Pfam" id="PF00903">
    <property type="entry name" value="Glyoxalase"/>
    <property type="match status" value="1"/>
</dbReference>
<reference evidence="2" key="1">
    <citation type="journal article" date="2021" name="Front. Microbiol.">
        <title>Comprehensive Comparative Genomics and Phenotyping of Methylobacterium Species.</title>
        <authorList>
            <person name="Alessa O."/>
            <person name="Ogura Y."/>
            <person name="Fujitani Y."/>
            <person name="Takami H."/>
            <person name="Hayashi T."/>
            <person name="Sahin N."/>
            <person name="Tani A."/>
        </authorList>
    </citation>
    <scope>NUCLEOTIDE SEQUENCE</scope>
    <source>
        <strain evidence="2">NBRC 15689</strain>
    </source>
</reference>
<name>A0ABQ4TCN1_METOR</name>
<gene>
    <name evidence="2" type="ORF">LKMONMHP_2946</name>
</gene>
<keyword evidence="3" id="KW-1185">Reference proteome</keyword>
<accession>A0ABQ4TCN1</accession>
<evidence type="ECO:0000313" key="3">
    <source>
        <dbReference type="Proteomes" id="UP001055156"/>
    </source>
</evidence>